<evidence type="ECO:0008006" key="4">
    <source>
        <dbReference type="Google" id="ProtNLM"/>
    </source>
</evidence>
<feature type="transmembrane region" description="Helical" evidence="1">
    <location>
        <begin position="60"/>
        <end position="82"/>
    </location>
</feature>
<name>A0ABW5QLE1_9HYPH</name>
<evidence type="ECO:0000313" key="3">
    <source>
        <dbReference type="Proteomes" id="UP001597521"/>
    </source>
</evidence>
<organism evidence="2 3">
    <name type="scientific">Devosia albogilva</name>
    <dbReference type="NCBI Taxonomy" id="429726"/>
    <lineage>
        <taxon>Bacteria</taxon>
        <taxon>Pseudomonadati</taxon>
        <taxon>Pseudomonadota</taxon>
        <taxon>Alphaproteobacteria</taxon>
        <taxon>Hyphomicrobiales</taxon>
        <taxon>Devosiaceae</taxon>
        <taxon>Devosia</taxon>
    </lineage>
</organism>
<accession>A0ABW5QLE1</accession>
<comment type="caution">
    <text evidence="2">The sequence shown here is derived from an EMBL/GenBank/DDBJ whole genome shotgun (WGS) entry which is preliminary data.</text>
</comment>
<dbReference type="RefSeq" id="WP_386833249.1">
    <property type="nucleotide sequence ID" value="NZ_JBHUNP010000001.1"/>
</dbReference>
<dbReference type="Proteomes" id="UP001597521">
    <property type="component" value="Unassembled WGS sequence"/>
</dbReference>
<evidence type="ECO:0000256" key="1">
    <source>
        <dbReference type="SAM" id="Phobius"/>
    </source>
</evidence>
<reference evidence="3" key="1">
    <citation type="journal article" date="2019" name="Int. J. Syst. Evol. Microbiol.">
        <title>The Global Catalogue of Microorganisms (GCM) 10K type strain sequencing project: providing services to taxonomists for standard genome sequencing and annotation.</title>
        <authorList>
            <consortium name="The Broad Institute Genomics Platform"/>
            <consortium name="The Broad Institute Genome Sequencing Center for Infectious Disease"/>
            <person name="Wu L."/>
            <person name="Ma J."/>
        </authorList>
    </citation>
    <scope>NUCLEOTIDE SEQUENCE [LARGE SCALE GENOMIC DNA]</scope>
    <source>
        <strain evidence="3">CCM 7427</strain>
    </source>
</reference>
<gene>
    <name evidence="2" type="ORF">ACFSX5_10200</name>
</gene>
<dbReference type="EMBL" id="JBHUNP010000001">
    <property type="protein sequence ID" value="MFD2648161.1"/>
    <property type="molecule type" value="Genomic_DNA"/>
</dbReference>
<keyword evidence="3" id="KW-1185">Reference proteome</keyword>
<sequence length="297" mass="32407">MRAFIALVRRELIEHRGAFLWGPLALVGVLFGATLIAFTFGRVDARFSGAMFTVAPLRIFEIGFLGFGAGWALYLIATLFFYCGDAFWADRRNNSMLFWKSMPVSDFRVLMSKLTAATTILPGTVYAIALLSGLLLFGVAFVTMLINGSATWAAFGSIAVIYGQVALAILVAFAVGLLWYLPLMGVIGGLATAMGRWAIPVSLVLPAIVSMFEWVILGGIHPFSTHTWNYISYRASLPFGEGGYLDAWFLGDAPFSALAFATDLINRTDWLQVLIGLAVALLAVYLASEYRRRVIGD</sequence>
<evidence type="ECO:0000313" key="2">
    <source>
        <dbReference type="EMBL" id="MFD2648161.1"/>
    </source>
</evidence>
<feature type="transmembrane region" description="Helical" evidence="1">
    <location>
        <begin position="152"/>
        <end position="181"/>
    </location>
</feature>
<feature type="transmembrane region" description="Helical" evidence="1">
    <location>
        <begin position="120"/>
        <end position="146"/>
    </location>
</feature>
<feature type="transmembrane region" description="Helical" evidence="1">
    <location>
        <begin position="20"/>
        <end position="40"/>
    </location>
</feature>
<proteinExistence type="predicted"/>
<keyword evidence="1" id="KW-1133">Transmembrane helix</keyword>
<keyword evidence="1" id="KW-0812">Transmembrane</keyword>
<protein>
    <recommendedName>
        <fullName evidence="4">ABC transporter permease</fullName>
    </recommendedName>
</protein>
<keyword evidence="1" id="KW-0472">Membrane</keyword>
<feature type="transmembrane region" description="Helical" evidence="1">
    <location>
        <begin position="193"/>
        <end position="217"/>
    </location>
</feature>
<feature type="transmembrane region" description="Helical" evidence="1">
    <location>
        <begin position="270"/>
        <end position="288"/>
    </location>
</feature>